<organism evidence="6 7">
    <name type="scientific">Planktothrix pseudagardhii</name>
    <dbReference type="NCBI Taxonomy" id="132604"/>
    <lineage>
        <taxon>Bacteria</taxon>
        <taxon>Bacillati</taxon>
        <taxon>Cyanobacteriota</taxon>
        <taxon>Cyanophyceae</taxon>
        <taxon>Oscillatoriophycideae</taxon>
        <taxon>Oscillatoriales</taxon>
        <taxon>Microcoleaceae</taxon>
        <taxon>Planktothrix</taxon>
    </lineage>
</organism>
<proteinExistence type="inferred from homology"/>
<dbReference type="KEGG" id="ppsu:NO713_03906"/>
<reference evidence="6" key="1">
    <citation type="submission" date="2020-09" db="EMBL/GenBank/DDBJ databases">
        <authorList>
            <person name="Blom J."/>
        </authorList>
    </citation>
    <scope>NUCLEOTIDE SEQUENCE</scope>
    <source>
        <strain evidence="6">No.713</strain>
    </source>
</reference>
<evidence type="ECO:0000256" key="1">
    <source>
        <dbReference type="ARBA" id="ARBA00006914"/>
    </source>
</evidence>
<dbReference type="SUPFAM" id="SSF52540">
    <property type="entry name" value="P-loop containing nucleoside triphosphate hydrolases"/>
    <property type="match status" value="1"/>
</dbReference>
<feature type="compositionally biased region" description="Polar residues" evidence="4">
    <location>
        <begin position="1"/>
        <end position="20"/>
    </location>
</feature>
<dbReference type="InterPro" id="IPR050221">
    <property type="entry name" value="26S_Proteasome_ATPase"/>
</dbReference>
<feature type="region of interest" description="Disordered" evidence="4">
    <location>
        <begin position="1"/>
        <end position="28"/>
    </location>
</feature>
<dbReference type="EMBL" id="LR882967">
    <property type="protein sequence ID" value="CAD5972307.1"/>
    <property type="molecule type" value="Genomic_DNA"/>
</dbReference>
<evidence type="ECO:0000256" key="2">
    <source>
        <dbReference type="ARBA" id="ARBA00022741"/>
    </source>
</evidence>
<keyword evidence="2" id="KW-0547">Nucleotide-binding</keyword>
<keyword evidence="3" id="KW-0067">ATP-binding</keyword>
<feature type="domain" description="AAA+ ATPase" evidence="5">
    <location>
        <begin position="88"/>
        <end position="221"/>
    </location>
</feature>
<evidence type="ECO:0000313" key="6">
    <source>
        <dbReference type="EMBL" id="CAD5972307.1"/>
    </source>
</evidence>
<dbReference type="AlphaFoldDB" id="A0A9W4G8D7"/>
<dbReference type="GO" id="GO:0016887">
    <property type="term" value="F:ATP hydrolysis activity"/>
    <property type="evidence" value="ECO:0007669"/>
    <property type="project" value="InterPro"/>
</dbReference>
<dbReference type="Pfam" id="PF00004">
    <property type="entry name" value="AAA"/>
    <property type="match status" value="1"/>
</dbReference>
<dbReference type="InterPro" id="IPR003593">
    <property type="entry name" value="AAA+_ATPase"/>
</dbReference>
<keyword evidence="7" id="KW-1185">Reference proteome</keyword>
<feature type="compositionally biased region" description="Polar residues" evidence="4">
    <location>
        <begin position="298"/>
        <end position="310"/>
    </location>
</feature>
<dbReference type="SMART" id="SM00382">
    <property type="entry name" value="AAA"/>
    <property type="match status" value="1"/>
</dbReference>
<sequence length="343" mass="38685">MPTSWNQQPPKSMNQNTDEPSPSKPAKKGFSWLERMETFIAEEPIRSMDDLIVSATVRNRIETTLNRLRFHDVLYNEWNLKKIDPHGNRVAINLFGLPGTGKSFCAEAIAHYLQRKIIKINYAEIESKYVGETPKNITAAFKKAKETKAVLFFDEADSILGKRLTNVTQSADHGVNVSRSTMLLELDKFDGVVIFATNLAGNYDQAFVRRILSHIEFELPDQECRIKLWEYLLVAEIPRDNNVTPEWLGDVSDGLAGGDILNVVIASASCAVERIGEERKVLQTDILAEINHVRTSKSKIGSRSQSNRKVSVTEMPIEDLPADARERYDQIVSDYDTEDLPSS</sequence>
<dbReference type="CDD" id="cd19481">
    <property type="entry name" value="RecA-like_protease"/>
    <property type="match status" value="1"/>
</dbReference>
<comment type="similarity">
    <text evidence="1">Belongs to the AAA ATPase family.</text>
</comment>
<gene>
    <name evidence="6" type="primary">rpt-4</name>
    <name evidence="6" type="ORF">NO713_03906</name>
</gene>
<dbReference type="Gene3D" id="3.40.50.300">
    <property type="entry name" value="P-loop containing nucleotide triphosphate hydrolases"/>
    <property type="match status" value="1"/>
</dbReference>
<dbReference type="GO" id="GO:0005524">
    <property type="term" value="F:ATP binding"/>
    <property type="evidence" value="ECO:0007669"/>
    <property type="project" value="UniProtKB-KW"/>
</dbReference>
<evidence type="ECO:0000259" key="5">
    <source>
        <dbReference type="SMART" id="SM00382"/>
    </source>
</evidence>
<evidence type="ECO:0000256" key="4">
    <source>
        <dbReference type="SAM" id="MobiDB-lite"/>
    </source>
</evidence>
<dbReference type="PANTHER" id="PTHR23073">
    <property type="entry name" value="26S PROTEASOME REGULATORY SUBUNIT"/>
    <property type="match status" value="1"/>
</dbReference>
<dbReference type="InterPro" id="IPR027417">
    <property type="entry name" value="P-loop_NTPase"/>
</dbReference>
<evidence type="ECO:0000256" key="3">
    <source>
        <dbReference type="ARBA" id="ARBA00022840"/>
    </source>
</evidence>
<feature type="region of interest" description="Disordered" evidence="4">
    <location>
        <begin position="298"/>
        <end position="343"/>
    </location>
</feature>
<keyword evidence="6" id="KW-0647">Proteasome</keyword>
<dbReference type="InterPro" id="IPR003959">
    <property type="entry name" value="ATPase_AAA_core"/>
</dbReference>
<accession>A0A9W4G8D7</accession>
<evidence type="ECO:0000313" key="7">
    <source>
        <dbReference type="Proteomes" id="UP001153719"/>
    </source>
</evidence>
<name>A0A9W4G8D7_9CYAN</name>
<protein>
    <submittedName>
        <fullName evidence="6">26S proteasome regulatory subunit 10B</fullName>
    </submittedName>
</protein>
<dbReference type="Proteomes" id="UP001153719">
    <property type="component" value="Chromosome"/>
</dbReference>
<dbReference type="GO" id="GO:0000502">
    <property type="term" value="C:proteasome complex"/>
    <property type="evidence" value="ECO:0007669"/>
    <property type="project" value="UniProtKB-KW"/>
</dbReference>